<feature type="active site" evidence="7">
    <location>
        <position position="226"/>
    </location>
</feature>
<sequence>MKKQLTLTFILLFSVFTYQSVKGQSGNTNDVVMARILADLKSPLRSIDRAAEKSFVKLLANGSWKDIDYTANTITKWQPGDHLLSVQQLIQAYIEKKSRYYGDEKVFAGITKALEFWYNADPKSSNWWHNEIATPQALGELLILMRYGNKKLDAGLQTKLIERMKRGNVESQAGANKTDIALHYFYRALLTNDKPLLDKSVEELFYPIQLVYKKEGLQYDYAYLQHGPQLQISSYGAVFITGVLKLANYVRDTPYAMSAKKLEIFSKYYRDSYLKAIRGSYMDFNVEGRGISRPNILRKHGERSRLEVAKMIDSAHEDEWNAAIARTDSTKSPDYKVSAYHKQYWTGDYTLHLRPSYSFNVRTVSTRTKRSEAGNKENLLGRYLSDGATNIQLRGPEYYNIMPIWEWDKIPGVTSRDYAVDRPLTIFWGEDGHNAFSGGVSDGLYGASAYALDYDSLEAKKSWFFFDHEIVCLGAGIKSNTAQNITTTVNQTWLNGPVLSSVNEAQIGKGKTLEINEKGQNWLLHDGIGYYFPQGGNISLSTQTQKGSWYQINNSNSKDELSGDVFKLWINHGTKPAAEKYVYVVLPGVKSGSEIRKYNPATIQILANTANLQATYHKSLDILQAVFYQPGTVVLPTIEVKADKACVLMVKNIKGKTVVSVADPLQKEKTMTIRIKDAKTGKEVPFVFNLPQNELAGSTISL</sequence>
<keyword evidence="4" id="KW-0732">Signal</keyword>
<dbReference type="Proteomes" id="UP000192678">
    <property type="component" value="Unassembled WGS sequence"/>
</dbReference>
<dbReference type="InterPro" id="IPR003159">
    <property type="entry name" value="Lyase_8_central_dom"/>
</dbReference>
<dbReference type="Gene3D" id="2.70.98.10">
    <property type="match status" value="1"/>
</dbReference>
<dbReference type="InterPro" id="IPR014718">
    <property type="entry name" value="GH-type_carb-bd"/>
</dbReference>
<evidence type="ECO:0000259" key="8">
    <source>
        <dbReference type="Pfam" id="PF02278"/>
    </source>
</evidence>
<dbReference type="GO" id="GO:0005975">
    <property type="term" value="P:carbohydrate metabolic process"/>
    <property type="evidence" value="ECO:0007669"/>
    <property type="project" value="InterPro"/>
</dbReference>
<accession>A0A1W2EU44</accession>
<keyword evidence="12" id="KW-1185">Reference proteome</keyword>
<dbReference type="GO" id="GO:0030246">
    <property type="term" value="F:carbohydrate binding"/>
    <property type="evidence" value="ECO:0007669"/>
    <property type="project" value="InterPro"/>
</dbReference>
<feature type="domain" description="Polysaccharide lyase family 8 central" evidence="8">
    <location>
        <begin position="341"/>
        <end position="589"/>
    </location>
</feature>
<dbReference type="Pfam" id="PF02884">
    <property type="entry name" value="Lyase_8_C"/>
    <property type="match status" value="1"/>
</dbReference>
<dbReference type="GO" id="GO:0005576">
    <property type="term" value="C:extracellular region"/>
    <property type="evidence" value="ECO:0007669"/>
    <property type="project" value="InterPro"/>
</dbReference>
<evidence type="ECO:0000256" key="7">
    <source>
        <dbReference type="PIRSR" id="PIRSR638970-1"/>
    </source>
</evidence>
<comment type="cofactor">
    <cofactor evidence="1">
        <name>Ca(2+)</name>
        <dbReference type="ChEBI" id="CHEBI:29108"/>
    </cofactor>
</comment>
<protein>
    <submittedName>
        <fullName evidence="11">Chondroitin AC lyase</fullName>
    </submittedName>
</protein>
<feature type="active site" evidence="7">
    <location>
        <position position="289"/>
    </location>
</feature>
<evidence type="ECO:0000313" key="11">
    <source>
        <dbReference type="EMBL" id="SMD13227.1"/>
    </source>
</evidence>
<reference evidence="11 12" key="1">
    <citation type="submission" date="2017-04" db="EMBL/GenBank/DDBJ databases">
        <authorList>
            <person name="Afonso C.L."/>
            <person name="Miller P.J."/>
            <person name="Scott M.A."/>
            <person name="Spackman E."/>
            <person name="Goraichik I."/>
            <person name="Dimitrov K.M."/>
            <person name="Suarez D.L."/>
            <person name="Swayne D.E."/>
        </authorList>
    </citation>
    <scope>NUCLEOTIDE SEQUENCE [LARGE SCALE GENOMIC DNA]</scope>
    <source>
        <strain evidence="11 12">DSM 19625</strain>
    </source>
</reference>
<evidence type="ECO:0000256" key="3">
    <source>
        <dbReference type="ARBA" id="ARBA00011245"/>
    </source>
</evidence>
<dbReference type="InterPro" id="IPR004103">
    <property type="entry name" value="Lyase_8_C"/>
</dbReference>
<dbReference type="SUPFAM" id="SSF74650">
    <property type="entry name" value="Galactose mutarotase-like"/>
    <property type="match status" value="1"/>
</dbReference>
<feature type="domain" description="Polysaccharide lyase 8 N-terminal alpha-helical" evidence="10">
    <location>
        <begin position="32"/>
        <end position="323"/>
    </location>
</feature>
<proteinExistence type="inferred from homology"/>
<keyword evidence="5" id="KW-0106">Calcium</keyword>
<dbReference type="InterPro" id="IPR012970">
    <property type="entry name" value="Lyase_8_alpha_N"/>
</dbReference>
<dbReference type="Pfam" id="PF08124">
    <property type="entry name" value="Lyase_8_N"/>
    <property type="match status" value="1"/>
</dbReference>
<dbReference type="InterPro" id="IPR054982">
    <property type="entry name" value="ChondaseAC"/>
</dbReference>
<dbReference type="AlphaFoldDB" id="A0A1W2EU44"/>
<evidence type="ECO:0000259" key="10">
    <source>
        <dbReference type="Pfam" id="PF08124"/>
    </source>
</evidence>
<dbReference type="InterPro" id="IPR011071">
    <property type="entry name" value="Lyase_8-like_C"/>
</dbReference>
<dbReference type="Gene3D" id="1.50.10.100">
    <property type="entry name" value="Chondroitin AC/alginate lyase"/>
    <property type="match status" value="1"/>
</dbReference>
<feature type="domain" description="Polysaccharide lyase family 8 C-terminal" evidence="9">
    <location>
        <begin position="604"/>
        <end position="671"/>
    </location>
</feature>
<organism evidence="11 12">
    <name type="scientific">Pedobacter nyackensis</name>
    <dbReference type="NCBI Taxonomy" id="475255"/>
    <lineage>
        <taxon>Bacteria</taxon>
        <taxon>Pseudomonadati</taxon>
        <taxon>Bacteroidota</taxon>
        <taxon>Sphingobacteriia</taxon>
        <taxon>Sphingobacteriales</taxon>
        <taxon>Sphingobacteriaceae</taxon>
        <taxon>Pedobacter</taxon>
    </lineage>
</organism>
<dbReference type="OrthoDB" id="6394136at2"/>
<dbReference type="InterPro" id="IPR008929">
    <property type="entry name" value="Chondroitin_lyas"/>
</dbReference>
<evidence type="ECO:0000313" key="12">
    <source>
        <dbReference type="Proteomes" id="UP000192678"/>
    </source>
</evidence>
<evidence type="ECO:0000256" key="6">
    <source>
        <dbReference type="ARBA" id="ARBA00023239"/>
    </source>
</evidence>
<dbReference type="STRING" id="475255.SAMN04488101_11627"/>
<name>A0A1W2EU44_9SPHI</name>
<evidence type="ECO:0000256" key="1">
    <source>
        <dbReference type="ARBA" id="ARBA00001913"/>
    </source>
</evidence>
<comment type="similarity">
    <text evidence="2">Belongs to the polysaccharide lyase 8 family.</text>
</comment>
<dbReference type="EMBL" id="FWYB01000016">
    <property type="protein sequence ID" value="SMD13227.1"/>
    <property type="molecule type" value="Genomic_DNA"/>
</dbReference>
<dbReference type="PANTHER" id="PTHR38481:SF1">
    <property type="entry name" value="HYALURONATE LYASE"/>
    <property type="match status" value="1"/>
</dbReference>
<feature type="active site" evidence="7">
    <location>
        <position position="235"/>
    </location>
</feature>
<dbReference type="Gene3D" id="2.60.220.10">
    <property type="entry name" value="Polysaccharide lyase family 8-like, C-terminal"/>
    <property type="match status" value="1"/>
</dbReference>
<dbReference type="RefSeq" id="WP_084291532.1">
    <property type="nucleotide sequence ID" value="NZ_FWYB01000016.1"/>
</dbReference>
<dbReference type="SUPFAM" id="SSF48230">
    <property type="entry name" value="Chondroitin AC/alginate lyase"/>
    <property type="match status" value="1"/>
</dbReference>
<dbReference type="SUPFAM" id="SSF49863">
    <property type="entry name" value="Hyaluronate lyase-like, C-terminal domain"/>
    <property type="match status" value="1"/>
</dbReference>
<dbReference type="GO" id="GO:0016837">
    <property type="term" value="F:carbon-oxygen lyase activity, acting on polysaccharides"/>
    <property type="evidence" value="ECO:0007669"/>
    <property type="project" value="UniProtKB-ARBA"/>
</dbReference>
<dbReference type="CDD" id="cd01083">
    <property type="entry name" value="GAG_Lyase"/>
    <property type="match status" value="1"/>
</dbReference>
<dbReference type="Pfam" id="PF02278">
    <property type="entry name" value="Lyase_8"/>
    <property type="match status" value="1"/>
</dbReference>
<dbReference type="PANTHER" id="PTHR38481">
    <property type="entry name" value="HYALURONATE LYASE"/>
    <property type="match status" value="1"/>
</dbReference>
<dbReference type="InterPro" id="IPR011013">
    <property type="entry name" value="Gal_mutarotase_sf_dom"/>
</dbReference>
<gene>
    <name evidence="11" type="ORF">SAMN04488101_11627</name>
</gene>
<evidence type="ECO:0000256" key="2">
    <source>
        <dbReference type="ARBA" id="ARBA00006699"/>
    </source>
</evidence>
<evidence type="ECO:0000256" key="5">
    <source>
        <dbReference type="ARBA" id="ARBA00022837"/>
    </source>
</evidence>
<dbReference type="NCBIfam" id="NF043001">
    <property type="entry name" value="chondaseAC"/>
    <property type="match status" value="1"/>
</dbReference>
<evidence type="ECO:0000256" key="4">
    <source>
        <dbReference type="ARBA" id="ARBA00022729"/>
    </source>
</evidence>
<keyword evidence="6 11" id="KW-0456">Lyase</keyword>
<comment type="subunit">
    <text evidence="3">Monomer.</text>
</comment>
<evidence type="ECO:0000259" key="9">
    <source>
        <dbReference type="Pfam" id="PF02884"/>
    </source>
</evidence>
<dbReference type="InterPro" id="IPR038970">
    <property type="entry name" value="Lyase_8"/>
</dbReference>